<gene>
    <name evidence="2" type="ORF">OXX778_LOCUS18847</name>
</gene>
<sequence length="205" mass="24256">MSQPKTEAVSDAKNLQNKYNCSEVEDKSAFKKELNNLKKDQLVEMVYDDINTNDSAQKYTRIQFKLDSSIPVLDQRVDLEDWIFRVECSVKGLSVPESLILSSIYPFLRGLAAQTLKKFTDERGNRANWNDFKEMLYVNLRHPDYKNRLRTQLKELKQGGNYEKYVKKFTYIIYKLDFISEEDKIFWFVQGLNNETKYEVKIKNC</sequence>
<name>A0A814KM36_9BILA</name>
<dbReference type="EMBL" id="CAJNOC010005403">
    <property type="protein sequence ID" value="CAF1051455.1"/>
    <property type="molecule type" value="Genomic_DNA"/>
</dbReference>
<evidence type="ECO:0000313" key="3">
    <source>
        <dbReference type="Proteomes" id="UP000663879"/>
    </source>
</evidence>
<dbReference type="Proteomes" id="UP000663879">
    <property type="component" value="Unassembled WGS sequence"/>
</dbReference>
<evidence type="ECO:0000313" key="2">
    <source>
        <dbReference type="EMBL" id="CAF1051455.1"/>
    </source>
</evidence>
<proteinExistence type="predicted"/>
<evidence type="ECO:0000259" key="1">
    <source>
        <dbReference type="Pfam" id="PF03732"/>
    </source>
</evidence>
<dbReference type="InterPro" id="IPR005162">
    <property type="entry name" value="Retrotrans_gag_dom"/>
</dbReference>
<protein>
    <recommendedName>
        <fullName evidence="1">Retrotransposon gag domain-containing protein</fullName>
    </recommendedName>
</protein>
<reference evidence="2" key="1">
    <citation type="submission" date="2021-02" db="EMBL/GenBank/DDBJ databases">
        <authorList>
            <person name="Nowell W R."/>
        </authorList>
    </citation>
    <scope>NUCLEOTIDE SEQUENCE</scope>
    <source>
        <strain evidence="2">Ploen Becks lab</strain>
    </source>
</reference>
<comment type="caution">
    <text evidence="2">The sequence shown here is derived from an EMBL/GenBank/DDBJ whole genome shotgun (WGS) entry which is preliminary data.</text>
</comment>
<dbReference type="OrthoDB" id="10054670at2759"/>
<accession>A0A814KM36</accession>
<keyword evidence="3" id="KW-1185">Reference proteome</keyword>
<feature type="domain" description="Retrotransposon gag" evidence="1">
    <location>
        <begin position="107"/>
        <end position="193"/>
    </location>
</feature>
<organism evidence="2 3">
    <name type="scientific">Brachionus calyciflorus</name>
    <dbReference type="NCBI Taxonomy" id="104777"/>
    <lineage>
        <taxon>Eukaryota</taxon>
        <taxon>Metazoa</taxon>
        <taxon>Spiralia</taxon>
        <taxon>Gnathifera</taxon>
        <taxon>Rotifera</taxon>
        <taxon>Eurotatoria</taxon>
        <taxon>Monogononta</taxon>
        <taxon>Pseudotrocha</taxon>
        <taxon>Ploima</taxon>
        <taxon>Brachionidae</taxon>
        <taxon>Brachionus</taxon>
    </lineage>
</organism>
<dbReference type="AlphaFoldDB" id="A0A814KM36"/>
<dbReference type="Pfam" id="PF03732">
    <property type="entry name" value="Retrotrans_gag"/>
    <property type="match status" value="1"/>
</dbReference>